<dbReference type="AlphaFoldDB" id="A0A219AQ59"/>
<dbReference type="OrthoDB" id="4961113at2759"/>
<protein>
    <submittedName>
        <fullName evidence="2">Uncharacterized protein</fullName>
    </submittedName>
</protein>
<reference evidence="2 3" key="1">
    <citation type="journal article" date="2016" name="PLoS Pathog.">
        <title>Biosynthesis of antibiotic leucinostatins in bio-control fungus Purpureocillium lilacinum and their inhibition on phytophthora revealed by genome mining.</title>
        <authorList>
            <person name="Wang G."/>
            <person name="Liu Z."/>
            <person name="Lin R."/>
            <person name="Li E."/>
            <person name="Mao Z."/>
            <person name="Ling J."/>
            <person name="Yang Y."/>
            <person name="Yin W.B."/>
            <person name="Xie B."/>
        </authorList>
    </citation>
    <scope>NUCLEOTIDE SEQUENCE [LARGE SCALE GENOMIC DNA]</scope>
    <source>
        <strain evidence="2">170</strain>
    </source>
</reference>
<keyword evidence="1" id="KW-0472">Membrane</keyword>
<dbReference type="EMBL" id="LSBJ02000005">
    <property type="protein sequence ID" value="OWT42861.1"/>
    <property type="molecule type" value="Genomic_DNA"/>
</dbReference>
<name>A0A219AQ59_METCM</name>
<dbReference type="KEGG" id="pchm:VFPPC_17946"/>
<organism evidence="2 3">
    <name type="scientific">Pochonia chlamydosporia 170</name>
    <dbReference type="NCBI Taxonomy" id="1380566"/>
    <lineage>
        <taxon>Eukaryota</taxon>
        <taxon>Fungi</taxon>
        <taxon>Dikarya</taxon>
        <taxon>Ascomycota</taxon>
        <taxon>Pezizomycotina</taxon>
        <taxon>Sordariomycetes</taxon>
        <taxon>Hypocreomycetidae</taxon>
        <taxon>Hypocreales</taxon>
        <taxon>Clavicipitaceae</taxon>
        <taxon>Pochonia</taxon>
    </lineage>
</organism>
<dbReference type="PANTHER" id="PTHR35394:SF5">
    <property type="entry name" value="DUF3176 DOMAIN-CONTAINING PROTEIN"/>
    <property type="match status" value="1"/>
</dbReference>
<dbReference type="GeneID" id="33936834"/>
<keyword evidence="1" id="KW-0812">Transmembrane</keyword>
<evidence type="ECO:0000313" key="2">
    <source>
        <dbReference type="EMBL" id="OWT42861.1"/>
    </source>
</evidence>
<dbReference type="PANTHER" id="PTHR35394">
    <property type="entry name" value="DUF3176 DOMAIN-CONTAINING PROTEIN"/>
    <property type="match status" value="1"/>
</dbReference>
<dbReference type="Proteomes" id="UP000078397">
    <property type="component" value="Unassembled WGS sequence"/>
</dbReference>
<accession>A0A219AQ59</accession>
<comment type="caution">
    <text evidence="2">The sequence shown here is derived from an EMBL/GenBank/DDBJ whole genome shotgun (WGS) entry which is preliminary data.</text>
</comment>
<dbReference type="RefSeq" id="XP_022285332.1">
    <property type="nucleotide sequence ID" value="XM_022429614.1"/>
</dbReference>
<proteinExistence type="predicted"/>
<evidence type="ECO:0000313" key="3">
    <source>
        <dbReference type="Proteomes" id="UP000078397"/>
    </source>
</evidence>
<evidence type="ECO:0000256" key="1">
    <source>
        <dbReference type="SAM" id="Phobius"/>
    </source>
</evidence>
<keyword evidence="1" id="KW-1133">Transmembrane helix</keyword>
<dbReference type="STRING" id="1380566.A0A219AQ59"/>
<sequence length="103" mass="11437">MTDYLRSGPNAILAHGTSWKSVPFVSIGWLYLVGPIAIELAALLFAVMTINTNRSSQNKPVWKASLLLLLFCQFYQSSGKILAKYKDAARVEDLANKCHAHLE</sequence>
<gene>
    <name evidence="2" type="ORF">VFPPC_17946</name>
</gene>
<keyword evidence="3" id="KW-1185">Reference proteome</keyword>
<feature type="transmembrane region" description="Helical" evidence="1">
    <location>
        <begin position="28"/>
        <end position="48"/>
    </location>
</feature>